<feature type="transmembrane region" description="Helical" evidence="9">
    <location>
        <begin position="448"/>
        <end position="464"/>
    </location>
</feature>
<feature type="transmembrane region" description="Helical" evidence="9">
    <location>
        <begin position="471"/>
        <end position="489"/>
    </location>
</feature>
<evidence type="ECO:0000256" key="7">
    <source>
        <dbReference type="ARBA" id="ARBA00031027"/>
    </source>
</evidence>
<feature type="domain" description="NADH:quinone oxidoreductase/Mrp antiporter transmembrane" evidence="10">
    <location>
        <begin position="103"/>
        <end position="383"/>
    </location>
</feature>
<feature type="transmembrane region" description="Helical" evidence="9">
    <location>
        <begin position="7"/>
        <end position="26"/>
    </location>
</feature>
<dbReference type="InterPro" id="IPR001750">
    <property type="entry name" value="ND/Mrp_TM"/>
</dbReference>
<evidence type="ECO:0000313" key="11">
    <source>
        <dbReference type="EMBL" id="QPN54232.1"/>
    </source>
</evidence>
<feature type="transmembrane region" description="Helical" evidence="9">
    <location>
        <begin position="53"/>
        <end position="74"/>
    </location>
</feature>
<feature type="transmembrane region" description="Helical" evidence="9">
    <location>
        <begin position="335"/>
        <end position="353"/>
    </location>
</feature>
<dbReference type="EMBL" id="MW199175">
    <property type="protein sequence ID" value="QPN54232.1"/>
    <property type="molecule type" value="Genomic_DNA"/>
</dbReference>
<dbReference type="GO" id="GO:0015990">
    <property type="term" value="P:electron transport coupled proton transport"/>
    <property type="evidence" value="ECO:0007669"/>
    <property type="project" value="TreeGrafter"/>
</dbReference>
<feature type="transmembrane region" description="Helical" evidence="9">
    <location>
        <begin position="373"/>
        <end position="397"/>
    </location>
</feature>
<feature type="transmembrane region" description="Helical" evidence="9">
    <location>
        <begin position="86"/>
        <end position="107"/>
    </location>
</feature>
<feature type="transmembrane region" description="Helical" evidence="9">
    <location>
        <begin position="242"/>
        <end position="261"/>
    </location>
</feature>
<keyword evidence="6 9" id="KW-0472">Membrane</keyword>
<feature type="transmembrane region" description="Helical" evidence="9">
    <location>
        <begin position="418"/>
        <end position="436"/>
    </location>
</feature>
<dbReference type="GO" id="GO:0008137">
    <property type="term" value="F:NADH dehydrogenase (ubiquinone) activity"/>
    <property type="evidence" value="ECO:0007669"/>
    <property type="project" value="UniProtKB-EC"/>
</dbReference>
<proteinExistence type="predicted"/>
<geneLocation type="mitochondrion" evidence="11"/>
<feature type="transmembrane region" description="Helical" evidence="9">
    <location>
        <begin position="533"/>
        <end position="551"/>
    </location>
</feature>
<evidence type="ECO:0000256" key="8">
    <source>
        <dbReference type="ARBA" id="ARBA00049551"/>
    </source>
</evidence>
<dbReference type="EC" id="7.1.1.2" evidence="3"/>
<evidence type="ECO:0000256" key="3">
    <source>
        <dbReference type="ARBA" id="ARBA00012944"/>
    </source>
</evidence>
<dbReference type="PRINTS" id="PR01434">
    <property type="entry name" value="NADHDHGNASE5"/>
</dbReference>
<feature type="transmembrane region" description="Helical" evidence="9">
    <location>
        <begin position="113"/>
        <end position="133"/>
    </location>
</feature>
<keyword evidence="4 9" id="KW-0812">Transmembrane</keyword>
<dbReference type="GO" id="GO:0016020">
    <property type="term" value="C:membrane"/>
    <property type="evidence" value="ECO:0007669"/>
    <property type="project" value="UniProtKB-SubCell"/>
</dbReference>
<evidence type="ECO:0000256" key="6">
    <source>
        <dbReference type="ARBA" id="ARBA00023136"/>
    </source>
</evidence>
<dbReference type="InterPro" id="IPR003945">
    <property type="entry name" value="NU5C-like"/>
</dbReference>
<keyword evidence="11" id="KW-0496">Mitochondrion</keyword>
<organism evidence="11">
    <name type="scientific">Osborniella crotophagae</name>
    <dbReference type="NCBI Taxonomy" id="1912107"/>
    <lineage>
        <taxon>Eukaryota</taxon>
        <taxon>Metazoa</taxon>
        <taxon>Ecdysozoa</taxon>
        <taxon>Arthropoda</taxon>
        <taxon>Hexapoda</taxon>
        <taxon>Insecta</taxon>
        <taxon>Pterygota</taxon>
        <taxon>Neoptera</taxon>
        <taxon>Paraneoptera</taxon>
        <taxon>Psocodea</taxon>
        <taxon>Troctomorpha</taxon>
        <taxon>Phthiraptera</taxon>
        <taxon>Amblycera</taxon>
        <taxon>Menoponidae</taxon>
        <taxon>Osborniella</taxon>
    </lineage>
</organism>
<dbReference type="AlphaFoldDB" id="A0A7T1M862"/>
<comment type="subcellular location">
    <subcellularLocation>
        <location evidence="2">Membrane</location>
        <topology evidence="2">Multi-pass membrane protein</topology>
    </subcellularLocation>
</comment>
<evidence type="ECO:0000256" key="4">
    <source>
        <dbReference type="ARBA" id="ARBA00022692"/>
    </source>
</evidence>
<comment type="function">
    <text evidence="1">Core subunit of the mitochondrial membrane respiratory chain NADH dehydrogenase (Complex I) that is believed to belong to the minimal assembly required for catalysis. Complex I functions in the transfer of electrons from NADH to the respiratory chain. The immediate electron acceptor for the enzyme is believed to be ubiquinone.</text>
</comment>
<evidence type="ECO:0000259" key="10">
    <source>
        <dbReference type="Pfam" id="PF00361"/>
    </source>
</evidence>
<evidence type="ECO:0000256" key="9">
    <source>
        <dbReference type="SAM" id="Phobius"/>
    </source>
</evidence>
<protein>
    <recommendedName>
        <fullName evidence="3">NADH:ubiquinone reductase (H(+)-translocating)</fullName>
        <ecNumber evidence="3">7.1.1.2</ecNumber>
    </recommendedName>
    <alternativeName>
        <fullName evidence="7">NADH dehydrogenase subunit 5</fullName>
    </alternativeName>
</protein>
<dbReference type="GO" id="GO:0003954">
    <property type="term" value="F:NADH dehydrogenase activity"/>
    <property type="evidence" value="ECO:0007669"/>
    <property type="project" value="TreeGrafter"/>
</dbReference>
<reference evidence="11" key="1">
    <citation type="journal article" date="2020" name="Gene">
        <title>Structure, gene order, and nucleotide composition of mitochondrial genomes in parasitic lice from Amblycera.</title>
        <authorList>
            <person name="Sweet A.D."/>
            <person name="Johnson K.P."/>
            <person name="Cao Y."/>
            <person name="de Moya R.S."/>
            <person name="Skinner R.K."/>
            <person name="Tan M."/>
            <person name="Virrueta-Herrera S."/>
            <person name="Cameron S.L."/>
        </authorList>
    </citation>
    <scope>NUCLEOTIDE SEQUENCE</scope>
    <source>
        <strain evidence="11">Oscro</strain>
    </source>
</reference>
<feature type="transmembrane region" description="Helical" evidence="9">
    <location>
        <begin position="268"/>
        <end position="287"/>
    </location>
</feature>
<accession>A0A7T1M862</accession>
<feature type="transmembrane region" description="Helical" evidence="9">
    <location>
        <begin position="293"/>
        <end position="314"/>
    </location>
</feature>
<gene>
    <name evidence="11" type="primary">nad5</name>
</gene>
<feature type="transmembrane region" description="Helical" evidence="9">
    <location>
        <begin position="145"/>
        <end position="163"/>
    </location>
</feature>
<dbReference type="PANTHER" id="PTHR42829">
    <property type="entry name" value="NADH-UBIQUINONE OXIDOREDUCTASE CHAIN 5"/>
    <property type="match status" value="1"/>
</dbReference>
<dbReference type="GO" id="GO:0042773">
    <property type="term" value="P:ATP synthesis coupled electron transport"/>
    <property type="evidence" value="ECO:0007669"/>
    <property type="project" value="InterPro"/>
</dbReference>
<dbReference type="Pfam" id="PF00361">
    <property type="entry name" value="Proton_antipo_M"/>
    <property type="match status" value="1"/>
</dbReference>
<keyword evidence="5 9" id="KW-1133">Transmembrane helix</keyword>
<evidence type="ECO:0000256" key="5">
    <source>
        <dbReference type="ARBA" id="ARBA00022989"/>
    </source>
</evidence>
<evidence type="ECO:0000256" key="1">
    <source>
        <dbReference type="ARBA" id="ARBA00003257"/>
    </source>
</evidence>
<name>A0A7T1M862_9NEOP</name>
<feature type="transmembrane region" description="Helical" evidence="9">
    <location>
        <begin position="169"/>
        <end position="189"/>
    </location>
</feature>
<evidence type="ECO:0000256" key="2">
    <source>
        <dbReference type="ARBA" id="ARBA00004141"/>
    </source>
</evidence>
<feature type="transmembrane region" description="Helical" evidence="9">
    <location>
        <begin position="210"/>
        <end position="230"/>
    </location>
</feature>
<dbReference type="PANTHER" id="PTHR42829:SF2">
    <property type="entry name" value="NADH-UBIQUINONE OXIDOREDUCTASE CHAIN 5"/>
    <property type="match status" value="1"/>
</dbReference>
<sequence length="552" mass="64619">MNKNYKWYMFVYYFMSLIFIISYLYLQQKSYCYEWIIIDMFDLQIVLSLSYTYYNMIFLFTVCSVFTSVYHYSIYYMEGEMNIKRFLFLLISFVVSMMILICSGNLFTSLIGWDGLGVSSMLLIMFYCSNASLKASMYTFVINRIGDCFFLILIFSLMCKYPSTNLLMHNLLCLKNNFFICLLILLAITKSAQVPFSSWLTKAMEAPTPVSSLVHSSTLVTAGIYILFLYQDIWKESKLFTFMLSILSLSTIFIASSAGLVEMDLKKIVAYSTLSQLGFIMFTFSLSLFHQGFFHLIMHAFFKALMFMGAGYLIHNSSGWQDIRYITLTNKCSPNILKIFCTAMLSLCGMPFLSGFYSKDMILDSFMKSNYSFFFFIILIISFMFTVFYSFRVCWYLMESMKKILLMNDDSLGMINSMLYLLTLSCIMGSSVMWTLYPNFPPMNSPKIIMIMFLIIILTLFWVFPNVNKTLFFLKTNMYLYVIVNLVVYKFMTNIQKLMWFGDLLGVVGMVLKKLPKEIMFKGMSLKKELFLMYSKEFFLFFFMMLSLIIFL</sequence>
<comment type="catalytic activity">
    <reaction evidence="8">
        <text>a ubiquinone + NADH + 5 H(+)(in) = a ubiquinol + NAD(+) + 4 H(+)(out)</text>
        <dbReference type="Rhea" id="RHEA:29091"/>
        <dbReference type="Rhea" id="RHEA-COMP:9565"/>
        <dbReference type="Rhea" id="RHEA-COMP:9566"/>
        <dbReference type="ChEBI" id="CHEBI:15378"/>
        <dbReference type="ChEBI" id="CHEBI:16389"/>
        <dbReference type="ChEBI" id="CHEBI:17976"/>
        <dbReference type="ChEBI" id="CHEBI:57540"/>
        <dbReference type="ChEBI" id="CHEBI:57945"/>
        <dbReference type="EC" id="7.1.1.2"/>
    </reaction>
</comment>